<comment type="similarity">
    <text evidence="3 7">Belongs to the flagella basal body rod proteins family.</text>
</comment>
<evidence type="ECO:0000256" key="8">
    <source>
        <dbReference type="SAM" id="Coils"/>
    </source>
</evidence>
<evidence type="ECO:0000256" key="2">
    <source>
        <dbReference type="ARBA" id="ARBA00004613"/>
    </source>
</evidence>
<keyword evidence="6 7" id="KW-0975">Bacterial flagellum</keyword>
<dbReference type="STRING" id="376489.A5892_13545"/>
<evidence type="ECO:0000256" key="1">
    <source>
        <dbReference type="ARBA" id="ARBA00004365"/>
    </source>
</evidence>
<evidence type="ECO:0000313" key="12">
    <source>
        <dbReference type="EMBL" id="ANF58367.1"/>
    </source>
</evidence>
<evidence type="ECO:0000256" key="5">
    <source>
        <dbReference type="ARBA" id="ARBA00022525"/>
    </source>
</evidence>
<dbReference type="SUPFAM" id="SSF64518">
    <property type="entry name" value="Phase 1 flagellin"/>
    <property type="match status" value="1"/>
</dbReference>
<dbReference type="NCBIfam" id="TIGR02492">
    <property type="entry name" value="flgK_ends"/>
    <property type="match status" value="1"/>
</dbReference>
<reference evidence="12 13" key="1">
    <citation type="submission" date="2016-04" db="EMBL/GenBank/DDBJ databases">
        <title>Complete Genome Sequence of Halotalea alkalilenta IHB B 13600.</title>
        <authorList>
            <person name="Swarnkar M.K."/>
            <person name="Sharma A."/>
            <person name="Kaushal K."/>
            <person name="Soni R."/>
            <person name="Rana S."/>
            <person name="Singh A.K."/>
            <person name="Gulati A."/>
        </authorList>
    </citation>
    <scope>NUCLEOTIDE SEQUENCE [LARGE SCALE GENOMIC DNA]</scope>
    <source>
        <strain evidence="12 13">IHB B 13600</strain>
    </source>
</reference>
<accession>A0A172YGN5</accession>
<dbReference type="AlphaFoldDB" id="A0A172YGN5"/>
<dbReference type="Pfam" id="PF06429">
    <property type="entry name" value="Flg_bbr_C"/>
    <property type="match status" value="1"/>
</dbReference>
<dbReference type="InterPro" id="IPR010930">
    <property type="entry name" value="Flg_bb/hook_C_dom"/>
</dbReference>
<keyword evidence="8" id="KW-0175">Coiled coil</keyword>
<evidence type="ECO:0000256" key="4">
    <source>
        <dbReference type="ARBA" id="ARBA00016244"/>
    </source>
</evidence>
<dbReference type="RefSeq" id="WP_064123253.1">
    <property type="nucleotide sequence ID" value="NZ_CP015243.1"/>
</dbReference>
<dbReference type="Pfam" id="PF00460">
    <property type="entry name" value="Flg_bb_rod"/>
    <property type="match status" value="1"/>
</dbReference>
<dbReference type="GO" id="GO:0009424">
    <property type="term" value="C:bacterial-type flagellum hook"/>
    <property type="evidence" value="ECO:0007669"/>
    <property type="project" value="UniProtKB-UniRule"/>
</dbReference>
<dbReference type="PRINTS" id="PR01005">
    <property type="entry name" value="FLGHOOKAP1"/>
</dbReference>
<evidence type="ECO:0000256" key="3">
    <source>
        <dbReference type="ARBA" id="ARBA00009677"/>
    </source>
</evidence>
<organism evidence="12 13">
    <name type="scientific">Halotalea alkalilenta</name>
    <dbReference type="NCBI Taxonomy" id="376489"/>
    <lineage>
        <taxon>Bacteria</taxon>
        <taxon>Pseudomonadati</taxon>
        <taxon>Pseudomonadota</taxon>
        <taxon>Gammaproteobacteria</taxon>
        <taxon>Oceanospirillales</taxon>
        <taxon>Halomonadaceae</taxon>
        <taxon>Halotalea</taxon>
    </lineage>
</organism>
<gene>
    <name evidence="7" type="primary">flgK</name>
    <name evidence="12" type="ORF">A5892_13545</name>
</gene>
<feature type="domain" description="Flagellar basal body rod protein N-terminal" evidence="9">
    <location>
        <begin position="7"/>
        <end position="34"/>
    </location>
</feature>
<dbReference type="PANTHER" id="PTHR30033">
    <property type="entry name" value="FLAGELLAR HOOK-ASSOCIATED PROTEIN 1"/>
    <property type="match status" value="1"/>
</dbReference>
<sequence length="412" mass="43390">MSNLYSIGSSGLRAAQAQLNASSNNIANVDAPGYSRQNALLSSGFGGGSGVSISGIGRDYSRAIGEQLNAALSRQASLQAQSSSLATLESLYGSGGLDQSLNDFFSASASLADAPSSSSSRQALIGDAEALVSRFNAYASQLDEISTTVDKQLASTQGQIEDGAARLAELNKQIVRVRAQTGSEPNELLDQRDQLVSDLSELAEVRVFEQDGLYNLSLADGTALVLGERTVAVPEDAWQRVQGGTLGGLNEFNQGALAEARSGLDGLMRDFADSVEEAYSAPLFGYQAPQQEGDVGRLTLEVTDADDLITGEGGVLDGSRMRAIADLQDSERFGDQYAAMVSRVGTSAANVEARLSTQQSLTSELSGAMQSISGVDLNEEAVRLAQYQRFYQANAQVIQTATNLLDTILAIR</sequence>
<dbReference type="PANTHER" id="PTHR30033:SF1">
    <property type="entry name" value="FLAGELLAR HOOK-ASSOCIATED PROTEIN 1"/>
    <property type="match status" value="1"/>
</dbReference>
<evidence type="ECO:0000259" key="10">
    <source>
        <dbReference type="Pfam" id="PF06429"/>
    </source>
</evidence>
<dbReference type="InterPro" id="IPR053927">
    <property type="entry name" value="FlgK_helical"/>
</dbReference>
<evidence type="ECO:0000259" key="11">
    <source>
        <dbReference type="Pfam" id="PF22638"/>
    </source>
</evidence>
<dbReference type="GO" id="GO:0005198">
    <property type="term" value="F:structural molecule activity"/>
    <property type="evidence" value="ECO:0007669"/>
    <property type="project" value="UniProtKB-UniRule"/>
</dbReference>
<dbReference type="InterPro" id="IPR001444">
    <property type="entry name" value="Flag_bb_rod_N"/>
</dbReference>
<name>A0A172YGN5_9GAMM</name>
<dbReference type="KEGG" id="haa:A5892_13545"/>
<dbReference type="GO" id="GO:0005576">
    <property type="term" value="C:extracellular region"/>
    <property type="evidence" value="ECO:0007669"/>
    <property type="project" value="UniProtKB-SubCell"/>
</dbReference>
<evidence type="ECO:0000259" key="9">
    <source>
        <dbReference type="Pfam" id="PF00460"/>
    </source>
</evidence>
<evidence type="ECO:0000256" key="7">
    <source>
        <dbReference type="RuleBase" id="RU362065"/>
    </source>
</evidence>
<proteinExistence type="inferred from homology"/>
<dbReference type="Pfam" id="PF22638">
    <property type="entry name" value="FlgK_D1"/>
    <property type="match status" value="1"/>
</dbReference>
<feature type="domain" description="Flagellar hook-associated protein FlgK helical" evidence="11">
    <location>
        <begin position="88"/>
        <end position="230"/>
    </location>
</feature>
<dbReference type="InterPro" id="IPR002371">
    <property type="entry name" value="FlgK"/>
</dbReference>
<comment type="subcellular location">
    <subcellularLocation>
        <location evidence="1 7">Bacterial flagellum</location>
    </subcellularLocation>
    <subcellularLocation>
        <location evidence="2 7">Secreted</location>
    </subcellularLocation>
</comment>
<protein>
    <recommendedName>
        <fullName evidence="4 7">Flagellar hook-associated protein 1</fullName>
        <shortName evidence="7">HAP1</shortName>
    </recommendedName>
</protein>
<keyword evidence="13" id="KW-1185">Reference proteome</keyword>
<keyword evidence="5 7" id="KW-0964">Secreted</keyword>
<evidence type="ECO:0000256" key="6">
    <source>
        <dbReference type="ARBA" id="ARBA00023143"/>
    </source>
</evidence>
<feature type="coiled-coil region" evidence="8">
    <location>
        <begin position="153"/>
        <end position="180"/>
    </location>
</feature>
<dbReference type="EMBL" id="CP015243">
    <property type="protein sequence ID" value="ANF58367.1"/>
    <property type="molecule type" value="Genomic_DNA"/>
</dbReference>
<dbReference type="GO" id="GO:0044780">
    <property type="term" value="P:bacterial-type flagellum assembly"/>
    <property type="evidence" value="ECO:0007669"/>
    <property type="project" value="InterPro"/>
</dbReference>
<evidence type="ECO:0000313" key="13">
    <source>
        <dbReference type="Proteomes" id="UP000077875"/>
    </source>
</evidence>
<dbReference type="Proteomes" id="UP000077875">
    <property type="component" value="Chromosome"/>
</dbReference>
<feature type="domain" description="Flagellar basal-body/hook protein C-terminal" evidence="10">
    <location>
        <begin position="370"/>
        <end position="410"/>
    </location>
</feature>